<evidence type="ECO:0000313" key="2">
    <source>
        <dbReference type="EMBL" id="CAK9206413.1"/>
    </source>
</evidence>
<name>A0ABP0TVW8_9BRYO</name>
<accession>A0ABP0TVW8</accession>
<dbReference type="EMBL" id="OZ019907">
    <property type="protein sequence ID" value="CAK9206413.1"/>
    <property type="molecule type" value="Genomic_DNA"/>
</dbReference>
<evidence type="ECO:0000256" key="1">
    <source>
        <dbReference type="SAM" id="MobiDB-lite"/>
    </source>
</evidence>
<feature type="region of interest" description="Disordered" evidence="1">
    <location>
        <begin position="1"/>
        <end position="36"/>
    </location>
</feature>
<protein>
    <submittedName>
        <fullName evidence="2">Uncharacterized protein</fullName>
    </submittedName>
</protein>
<reference evidence="2" key="1">
    <citation type="submission" date="2024-02" db="EMBL/GenBank/DDBJ databases">
        <authorList>
            <consortium name="ELIXIR-Norway"/>
            <consortium name="Elixir Norway"/>
        </authorList>
    </citation>
    <scope>NUCLEOTIDE SEQUENCE</scope>
</reference>
<evidence type="ECO:0000313" key="3">
    <source>
        <dbReference type="Proteomes" id="UP001497512"/>
    </source>
</evidence>
<proteinExistence type="predicted"/>
<sequence>MNGQRKKKNPDLGFQSRRCARNVPSKETGDAKHGWTHGAKHRFLRGLDWEAPRRVPCAFVALMPQRQQQQQLLF</sequence>
<gene>
    <name evidence="2" type="ORF">CSSPTR1EN2_LOCUS8336</name>
</gene>
<dbReference type="Proteomes" id="UP001497512">
    <property type="component" value="Chromosome 15"/>
</dbReference>
<keyword evidence="3" id="KW-1185">Reference proteome</keyword>
<organism evidence="2 3">
    <name type="scientific">Sphagnum troendelagicum</name>
    <dbReference type="NCBI Taxonomy" id="128251"/>
    <lineage>
        <taxon>Eukaryota</taxon>
        <taxon>Viridiplantae</taxon>
        <taxon>Streptophyta</taxon>
        <taxon>Embryophyta</taxon>
        <taxon>Bryophyta</taxon>
        <taxon>Sphagnophytina</taxon>
        <taxon>Sphagnopsida</taxon>
        <taxon>Sphagnales</taxon>
        <taxon>Sphagnaceae</taxon>
        <taxon>Sphagnum</taxon>
    </lineage>
</organism>